<evidence type="ECO:0000313" key="2">
    <source>
        <dbReference type="Proteomes" id="UP000271241"/>
    </source>
</evidence>
<reference evidence="2" key="1">
    <citation type="journal article" date="2018" name="Nat. Microbiol.">
        <title>Leveraging single-cell genomics to expand the fungal tree of life.</title>
        <authorList>
            <person name="Ahrendt S.R."/>
            <person name="Quandt C.A."/>
            <person name="Ciobanu D."/>
            <person name="Clum A."/>
            <person name="Salamov A."/>
            <person name="Andreopoulos B."/>
            <person name="Cheng J.F."/>
            <person name="Woyke T."/>
            <person name="Pelin A."/>
            <person name="Henrissat B."/>
            <person name="Reynolds N.K."/>
            <person name="Benny G.L."/>
            <person name="Smith M.E."/>
            <person name="James T.Y."/>
            <person name="Grigoriev I.V."/>
        </authorList>
    </citation>
    <scope>NUCLEOTIDE SEQUENCE [LARGE SCALE GENOMIC DNA]</scope>
    <source>
        <strain evidence="2">RSA 1356</strain>
    </source>
</reference>
<protein>
    <submittedName>
        <fullName evidence="1">Uncharacterized protein</fullName>
    </submittedName>
</protein>
<sequence length="117" mass="12493">MYATLSCKPLVAVYTAINILAAMYWPQISAGTNGSVAHSVQSARTGSVFRGARVQTGLLPLSNLVHLTCATSVSITEKDPHQGMLSHQEMLYAVNSLVGMVSSPIVLVSTYERDCHA</sequence>
<dbReference type="EMBL" id="KZ992982">
    <property type="protein sequence ID" value="RKP05988.1"/>
    <property type="molecule type" value="Genomic_DNA"/>
</dbReference>
<keyword evidence="2" id="KW-1185">Reference proteome</keyword>
<name>A0A4P9XJN7_9FUNG</name>
<dbReference type="Proteomes" id="UP000271241">
    <property type="component" value="Unassembled WGS sequence"/>
</dbReference>
<proteinExistence type="predicted"/>
<evidence type="ECO:0000313" key="1">
    <source>
        <dbReference type="EMBL" id="RKP05988.1"/>
    </source>
</evidence>
<accession>A0A4P9XJN7</accession>
<dbReference type="AlphaFoldDB" id="A0A4P9XJN7"/>
<gene>
    <name evidence="1" type="ORF">THASP1DRAFT_25608</name>
</gene>
<organism evidence="1 2">
    <name type="scientific">Thamnocephalis sphaerospora</name>
    <dbReference type="NCBI Taxonomy" id="78915"/>
    <lineage>
        <taxon>Eukaryota</taxon>
        <taxon>Fungi</taxon>
        <taxon>Fungi incertae sedis</taxon>
        <taxon>Zoopagomycota</taxon>
        <taxon>Zoopagomycotina</taxon>
        <taxon>Zoopagomycetes</taxon>
        <taxon>Zoopagales</taxon>
        <taxon>Sigmoideomycetaceae</taxon>
        <taxon>Thamnocephalis</taxon>
    </lineage>
</organism>